<organism evidence="1 2">
    <name type="scientific">Kribbella albertanoniae</name>
    <dbReference type="NCBI Taxonomy" id="1266829"/>
    <lineage>
        <taxon>Bacteria</taxon>
        <taxon>Bacillati</taxon>
        <taxon>Actinomycetota</taxon>
        <taxon>Actinomycetes</taxon>
        <taxon>Propionibacteriales</taxon>
        <taxon>Kribbellaceae</taxon>
        <taxon>Kribbella</taxon>
    </lineage>
</organism>
<dbReference type="EMBL" id="SMKA01000001">
    <property type="protein sequence ID" value="TDC35777.1"/>
    <property type="molecule type" value="Genomic_DNA"/>
</dbReference>
<accession>A0A4R4QJA5</accession>
<dbReference type="Proteomes" id="UP000295075">
    <property type="component" value="Unassembled WGS sequence"/>
</dbReference>
<sequence length="195" mass="21020">MITLAPLSPGLYSLHRLDEALPEATVADLQRSANRGAVSATEAVRRALAVLAVLTGEVAGGNRPVIVGRRWFQRSRVRGLDLEAMAREIATSCGGTPSRRVAVWLADDTHQVLLRLERHYRLGRGQTVALAIELLCDIEVAVAGGKQLGSVEPGHGETGRIRELVFVDVVPGDARRIRALVRGVIARCRAVVGIR</sequence>
<evidence type="ECO:0000313" key="2">
    <source>
        <dbReference type="Proteomes" id="UP000295075"/>
    </source>
</evidence>
<proteinExistence type="predicted"/>
<evidence type="ECO:0000313" key="1">
    <source>
        <dbReference type="EMBL" id="TDC35777.1"/>
    </source>
</evidence>
<dbReference type="OrthoDB" id="3670437at2"/>
<reference evidence="1 2" key="1">
    <citation type="submission" date="2019-03" db="EMBL/GenBank/DDBJ databases">
        <title>Draft genome sequences of novel Actinobacteria.</title>
        <authorList>
            <person name="Sahin N."/>
            <person name="Ay H."/>
            <person name="Saygin H."/>
        </authorList>
    </citation>
    <scope>NUCLEOTIDE SEQUENCE [LARGE SCALE GENOMIC DNA]</scope>
    <source>
        <strain evidence="1 2">JCM 30547</strain>
    </source>
</reference>
<protein>
    <submittedName>
        <fullName evidence="1">Uncharacterized protein</fullName>
    </submittedName>
</protein>
<keyword evidence="2" id="KW-1185">Reference proteome</keyword>
<comment type="caution">
    <text evidence="1">The sequence shown here is derived from an EMBL/GenBank/DDBJ whole genome shotgun (WGS) entry which is preliminary data.</text>
</comment>
<name>A0A4R4QJA5_9ACTN</name>
<gene>
    <name evidence="1" type="ORF">E1261_00160</name>
</gene>
<dbReference type="RefSeq" id="WP_132399767.1">
    <property type="nucleotide sequence ID" value="NZ_SMKA01000001.1"/>
</dbReference>
<dbReference type="AlphaFoldDB" id="A0A4R4QJA5"/>